<feature type="region of interest" description="Disordered" evidence="1">
    <location>
        <begin position="48"/>
        <end position="72"/>
    </location>
</feature>
<evidence type="ECO:0000313" key="3">
    <source>
        <dbReference type="Proteomes" id="UP000274429"/>
    </source>
</evidence>
<organism evidence="4">
    <name type="scientific">Hydatigena taeniaeformis</name>
    <name type="common">Feline tapeworm</name>
    <name type="synonym">Taenia taeniaeformis</name>
    <dbReference type="NCBI Taxonomy" id="6205"/>
    <lineage>
        <taxon>Eukaryota</taxon>
        <taxon>Metazoa</taxon>
        <taxon>Spiralia</taxon>
        <taxon>Lophotrochozoa</taxon>
        <taxon>Platyhelminthes</taxon>
        <taxon>Cestoda</taxon>
        <taxon>Eucestoda</taxon>
        <taxon>Cyclophyllidea</taxon>
        <taxon>Taeniidae</taxon>
        <taxon>Hydatigera</taxon>
    </lineage>
</organism>
<dbReference type="Proteomes" id="UP000274429">
    <property type="component" value="Unassembled WGS sequence"/>
</dbReference>
<evidence type="ECO:0000313" key="4">
    <source>
        <dbReference type="WBParaSite" id="TTAC_0001069801-mRNA-1"/>
    </source>
</evidence>
<gene>
    <name evidence="2" type="ORF">TTAC_LOCUS10681</name>
</gene>
<feature type="compositionally biased region" description="Low complexity" evidence="1">
    <location>
        <begin position="50"/>
        <end position="72"/>
    </location>
</feature>
<dbReference type="STRING" id="6205.A0A0R3XAX1"/>
<dbReference type="InterPro" id="IPR046805">
    <property type="entry name" value="Tra1_ring"/>
</dbReference>
<keyword evidence="3" id="KW-1185">Reference proteome</keyword>
<accession>A0A0R3XAX1</accession>
<proteinExistence type="predicted"/>
<reference evidence="2 3" key="2">
    <citation type="submission" date="2018-11" db="EMBL/GenBank/DDBJ databases">
        <authorList>
            <consortium name="Pathogen Informatics"/>
        </authorList>
    </citation>
    <scope>NUCLEOTIDE SEQUENCE [LARGE SCALE GENOMIC DNA]</scope>
</reference>
<dbReference type="EMBL" id="UYWX01022046">
    <property type="protein sequence ID" value="VDM35661.1"/>
    <property type="molecule type" value="Genomic_DNA"/>
</dbReference>
<sequence length="757" mass="84626">MVNPSLDLLLPAWVTGLEEQIPVDQRRMILDLIDVTVRWDMKCKSERAALEQQQEQQSPNQNASSSAGPSSIGGPVSPSLVHFSLSALCCCYLTSNHTNNSVVGFFALQMTDRPELMPMEKSHRDQLANLMIRFACQAMEATSNGISSETSARKALSLVESTLSSDIWGGETCDLRLNFIDRFLCPEDSNSSQTSTTQQQSQQQQQQNMNALLSSCTFMTLEVLRVVYSTLESSTLLSNVKHFGKSIISLLSRFSTTYRLMRACGTLMKVLLLKFPAEPSNRQKITVFPELYELYDIILKFIQESFTLYTDGSPVNSTPQESAALSQLTDLLIQTLDVFKSRMNVMSTEMRKNAFGPDFLYILERARDAKLFRAVVRILRDWINVPKAEEHFAPTTREKVAFFVRLWSAYSRWSEHSEAARDILDCIYQVGGLKVFSNVSTKTHEIFVKMEQAFCCGLLSPLPDIREKYVNLFLLGSDLISAPFFIDNETEASSNTAMTTTAKSSLLARLLFLFVSNSWDELHYKDGFWLPVFFDAIIVQSEARFFSLLERDARASNLASQTPVHCTKPDFTDVKLAEVEMKGETTKSTETSSISTFECLMNQQATVFNDIKAISFRETLRGLLNLVHHRPAIASELFGQLWHCVWHRFLLRESGNLYANSSSSSHLETTGLPDNFADTSPVASTSTTGGGVGSMSPSQLRHFLLPYITKFLSSDDHVNTVDILPSSIGNTLTCFTTTADSLLAALPLPVLSVGFML</sequence>
<reference evidence="4" key="1">
    <citation type="submission" date="2017-02" db="UniProtKB">
        <authorList>
            <consortium name="WormBaseParasite"/>
        </authorList>
    </citation>
    <scope>IDENTIFICATION</scope>
</reference>
<name>A0A0R3XAX1_HYDTA</name>
<evidence type="ECO:0000313" key="2">
    <source>
        <dbReference type="EMBL" id="VDM35661.1"/>
    </source>
</evidence>
<dbReference type="WBParaSite" id="TTAC_0001069801-mRNA-1">
    <property type="protein sequence ID" value="TTAC_0001069801-mRNA-1"/>
    <property type="gene ID" value="TTAC_0001069801"/>
</dbReference>
<dbReference type="Pfam" id="PF20206">
    <property type="entry name" value="Tra1_ring"/>
    <property type="match status" value="2"/>
</dbReference>
<protein>
    <submittedName>
        <fullName evidence="4">DUF1981 domain-containing protein</fullName>
    </submittedName>
</protein>
<dbReference type="OrthoDB" id="5570127at2759"/>
<dbReference type="AlphaFoldDB" id="A0A0R3XAX1"/>
<evidence type="ECO:0000256" key="1">
    <source>
        <dbReference type="SAM" id="MobiDB-lite"/>
    </source>
</evidence>